<proteinExistence type="predicted"/>
<evidence type="ECO:0000313" key="1">
    <source>
        <dbReference type="EMBL" id="CAB5219256.1"/>
    </source>
</evidence>
<gene>
    <name evidence="1" type="ORF">UFOVP222_46</name>
</gene>
<protein>
    <submittedName>
        <fullName evidence="1">Uncharacterized protein</fullName>
    </submittedName>
</protein>
<name>A0A6J7WN03_9CAUD</name>
<reference evidence="1" key="1">
    <citation type="submission" date="2020-05" db="EMBL/GenBank/DDBJ databases">
        <authorList>
            <person name="Chiriac C."/>
            <person name="Salcher M."/>
            <person name="Ghai R."/>
            <person name="Kavagutti S V."/>
        </authorList>
    </citation>
    <scope>NUCLEOTIDE SEQUENCE</scope>
</reference>
<sequence>MSGSTYIPPAGTTVPSVSTLSAKPIEVLPVATKLAKSVIKVATSNLFNLGEPPTNPDTLTNLLFEDIGGQDIINVLRTDTVNGASFKNNMIVNLTSINQNYSPLTLITLSKDQAGYFKSFPYNLLSYIPDPATDLGYTVGQDVSIAQYPVSADPTTHLPQQYYVDPKTGDVIFYFVNLTEEHLVEFEFIQSNNNKKTTRGNVSA</sequence>
<dbReference type="EMBL" id="LR798269">
    <property type="protein sequence ID" value="CAB5219256.1"/>
    <property type="molecule type" value="Genomic_DNA"/>
</dbReference>
<organism evidence="1">
    <name type="scientific">uncultured Caudovirales phage</name>
    <dbReference type="NCBI Taxonomy" id="2100421"/>
    <lineage>
        <taxon>Viruses</taxon>
        <taxon>Duplodnaviria</taxon>
        <taxon>Heunggongvirae</taxon>
        <taxon>Uroviricota</taxon>
        <taxon>Caudoviricetes</taxon>
        <taxon>Peduoviridae</taxon>
        <taxon>Maltschvirus</taxon>
        <taxon>Maltschvirus maltsch</taxon>
    </lineage>
</organism>
<accession>A0A6J7WN03</accession>